<name>A0ABQ9YNL7_9CRUS</name>
<feature type="region of interest" description="Disordered" evidence="1">
    <location>
        <begin position="41"/>
        <end position="65"/>
    </location>
</feature>
<accession>A0ABQ9YNL7</accession>
<evidence type="ECO:0000313" key="2">
    <source>
        <dbReference type="EMBL" id="KAK4002207.1"/>
    </source>
</evidence>
<dbReference type="EMBL" id="JAOYFB010000001">
    <property type="protein sequence ID" value="KAK4002207.1"/>
    <property type="molecule type" value="Genomic_DNA"/>
</dbReference>
<organism evidence="2 3">
    <name type="scientific">Daphnia magna</name>
    <dbReference type="NCBI Taxonomy" id="35525"/>
    <lineage>
        <taxon>Eukaryota</taxon>
        <taxon>Metazoa</taxon>
        <taxon>Ecdysozoa</taxon>
        <taxon>Arthropoda</taxon>
        <taxon>Crustacea</taxon>
        <taxon>Branchiopoda</taxon>
        <taxon>Diplostraca</taxon>
        <taxon>Cladocera</taxon>
        <taxon>Anomopoda</taxon>
        <taxon>Daphniidae</taxon>
        <taxon>Daphnia</taxon>
    </lineage>
</organism>
<sequence>MGKEKYGNLRAAVTVKCGGVLYRWPGWLSFTTGFLLPKTDDTPNKTSFRHSAGEKGESLSTFVVL</sequence>
<protein>
    <submittedName>
        <fullName evidence="2">Uncharacterized protein</fullName>
    </submittedName>
</protein>
<dbReference type="Proteomes" id="UP001234178">
    <property type="component" value="Unassembled WGS sequence"/>
</dbReference>
<reference evidence="2 3" key="1">
    <citation type="journal article" date="2023" name="Nucleic Acids Res.">
        <title>The hologenome of Daphnia magna reveals possible DNA methylation and microbiome-mediated evolution of the host genome.</title>
        <authorList>
            <person name="Chaturvedi A."/>
            <person name="Li X."/>
            <person name="Dhandapani V."/>
            <person name="Marshall H."/>
            <person name="Kissane S."/>
            <person name="Cuenca-Cambronero M."/>
            <person name="Asole G."/>
            <person name="Calvet F."/>
            <person name="Ruiz-Romero M."/>
            <person name="Marangio P."/>
            <person name="Guigo R."/>
            <person name="Rago D."/>
            <person name="Mirbahai L."/>
            <person name="Eastwood N."/>
            <person name="Colbourne J.K."/>
            <person name="Zhou J."/>
            <person name="Mallon E."/>
            <person name="Orsini L."/>
        </authorList>
    </citation>
    <scope>NUCLEOTIDE SEQUENCE [LARGE SCALE GENOMIC DNA]</scope>
    <source>
        <strain evidence="2">LRV0_1</strain>
    </source>
</reference>
<comment type="caution">
    <text evidence="2">The sequence shown here is derived from an EMBL/GenBank/DDBJ whole genome shotgun (WGS) entry which is preliminary data.</text>
</comment>
<keyword evidence="3" id="KW-1185">Reference proteome</keyword>
<evidence type="ECO:0000313" key="3">
    <source>
        <dbReference type="Proteomes" id="UP001234178"/>
    </source>
</evidence>
<evidence type="ECO:0000256" key="1">
    <source>
        <dbReference type="SAM" id="MobiDB-lite"/>
    </source>
</evidence>
<gene>
    <name evidence="2" type="ORF">OUZ56_004050</name>
</gene>
<proteinExistence type="predicted"/>